<dbReference type="PANTHER" id="PTHR12304">
    <property type="entry name" value="INOSINE-URIDINE PREFERRING NUCLEOSIDE HYDROLASE"/>
    <property type="match status" value="1"/>
</dbReference>
<dbReference type="InterPro" id="IPR001910">
    <property type="entry name" value="Inosine/uridine_hydrolase_dom"/>
</dbReference>
<dbReference type="GO" id="GO:0008477">
    <property type="term" value="F:purine nucleosidase activity"/>
    <property type="evidence" value="ECO:0007669"/>
    <property type="project" value="TreeGrafter"/>
</dbReference>
<evidence type="ECO:0000313" key="4">
    <source>
        <dbReference type="EMBL" id="MBB6325264.1"/>
    </source>
</evidence>
<dbReference type="GO" id="GO:0005829">
    <property type="term" value="C:cytosol"/>
    <property type="evidence" value="ECO:0007669"/>
    <property type="project" value="TreeGrafter"/>
</dbReference>
<evidence type="ECO:0000259" key="3">
    <source>
        <dbReference type="Pfam" id="PF01156"/>
    </source>
</evidence>
<dbReference type="Proteomes" id="UP000588604">
    <property type="component" value="Unassembled WGS sequence"/>
</dbReference>
<sequence length="348" mass="39258">MHFTFSIVLFFSFLYSGINLNILDFIGNDFLSPETSIKSEVAIEKRPIWIDTDLAVGMKRYTRPGFSDVDDGYAVLQLMKSDKVKIVGISAVFGNTRIDDAYRISNYMNEMFAGGKIPVYKGAGEAINLQSVKTNEAVEAMAAALREQKMRIMAIGPATNVGLLLLLYPELSSQIEEVVLVAGRRKHTDYFAIGTQGNRAKDLNFDLDNDAFRLMLENQVPVTLCPFEISNLVWVKGDDLDALAKADKGSQWLAENSRPWLAQWISQGADGFNPFDVLASHYMIHPEDIISEPLNARLEIHIDDTIKENDKETFKQYLICDKGEGYPIKYCYNVVPDYHQKLVNSFIR</sequence>
<reference evidence="4 5" key="1">
    <citation type="submission" date="2020-08" db="EMBL/GenBank/DDBJ databases">
        <title>Genomic Encyclopedia of Type Strains, Phase IV (KMG-IV): sequencing the most valuable type-strain genomes for metagenomic binning, comparative biology and taxonomic classification.</title>
        <authorList>
            <person name="Goeker M."/>
        </authorList>
    </citation>
    <scope>NUCLEOTIDE SEQUENCE [LARGE SCALE GENOMIC DNA]</scope>
    <source>
        <strain evidence="4 5">DSM 102044</strain>
    </source>
</reference>
<dbReference type="Gene3D" id="3.90.245.10">
    <property type="entry name" value="Ribonucleoside hydrolase-like"/>
    <property type="match status" value="1"/>
</dbReference>
<dbReference type="Pfam" id="PF01156">
    <property type="entry name" value="IU_nuc_hydro"/>
    <property type="match status" value="1"/>
</dbReference>
<gene>
    <name evidence="4" type="ORF">FHS59_000879</name>
</gene>
<name>A0A841MKA7_9BACT</name>
<evidence type="ECO:0000313" key="5">
    <source>
        <dbReference type="Proteomes" id="UP000588604"/>
    </source>
</evidence>
<dbReference type="RefSeq" id="WP_184493416.1">
    <property type="nucleotide sequence ID" value="NZ_JACIJO010000001.1"/>
</dbReference>
<protein>
    <submittedName>
        <fullName evidence="4">Pyrimidine-specific ribonucleoside hydrolase</fullName>
        <ecNumber evidence="4">3.2.-.-</ecNumber>
    </submittedName>
</protein>
<dbReference type="EC" id="3.2.-.-" evidence="4"/>
<feature type="domain" description="Inosine/uridine-preferring nucleoside hydrolase" evidence="3">
    <location>
        <begin position="49"/>
        <end position="301"/>
    </location>
</feature>
<dbReference type="SUPFAM" id="SSF53590">
    <property type="entry name" value="Nucleoside hydrolase"/>
    <property type="match status" value="1"/>
</dbReference>
<dbReference type="GO" id="GO:0006152">
    <property type="term" value="P:purine nucleoside catabolic process"/>
    <property type="evidence" value="ECO:0007669"/>
    <property type="project" value="TreeGrafter"/>
</dbReference>
<comment type="caution">
    <text evidence="4">The sequence shown here is derived from an EMBL/GenBank/DDBJ whole genome shotgun (WGS) entry which is preliminary data.</text>
</comment>
<dbReference type="PANTHER" id="PTHR12304:SF4">
    <property type="entry name" value="URIDINE NUCLEOSIDASE"/>
    <property type="match status" value="1"/>
</dbReference>
<organism evidence="4 5">
    <name type="scientific">Algoriphagus iocasae</name>
    <dbReference type="NCBI Taxonomy" id="1836499"/>
    <lineage>
        <taxon>Bacteria</taxon>
        <taxon>Pseudomonadati</taxon>
        <taxon>Bacteroidota</taxon>
        <taxon>Cytophagia</taxon>
        <taxon>Cytophagales</taxon>
        <taxon>Cyclobacteriaceae</taxon>
        <taxon>Algoriphagus</taxon>
    </lineage>
</organism>
<evidence type="ECO:0000256" key="1">
    <source>
        <dbReference type="ARBA" id="ARBA00022801"/>
    </source>
</evidence>
<proteinExistence type="predicted"/>
<dbReference type="InterPro" id="IPR036452">
    <property type="entry name" value="Ribo_hydro-like"/>
</dbReference>
<dbReference type="AlphaFoldDB" id="A0A841MKA7"/>
<dbReference type="EMBL" id="JACIJO010000001">
    <property type="protein sequence ID" value="MBB6325264.1"/>
    <property type="molecule type" value="Genomic_DNA"/>
</dbReference>
<keyword evidence="1 4" id="KW-0378">Hydrolase</keyword>
<keyword evidence="2 4" id="KW-0326">Glycosidase</keyword>
<keyword evidence="5" id="KW-1185">Reference proteome</keyword>
<evidence type="ECO:0000256" key="2">
    <source>
        <dbReference type="ARBA" id="ARBA00023295"/>
    </source>
</evidence>
<dbReference type="InterPro" id="IPR023186">
    <property type="entry name" value="IUNH"/>
</dbReference>
<accession>A0A841MKA7</accession>